<dbReference type="Proteomes" id="UP001054857">
    <property type="component" value="Unassembled WGS sequence"/>
</dbReference>
<reference evidence="2 3" key="1">
    <citation type="journal article" date="2021" name="Sci. Rep.">
        <title>Genome sequencing of the multicellular alga Astrephomene provides insights into convergent evolution of germ-soma differentiation.</title>
        <authorList>
            <person name="Yamashita S."/>
            <person name="Yamamoto K."/>
            <person name="Matsuzaki R."/>
            <person name="Suzuki S."/>
            <person name="Yamaguchi H."/>
            <person name="Hirooka S."/>
            <person name="Minakuchi Y."/>
            <person name="Miyagishima S."/>
            <person name="Kawachi M."/>
            <person name="Toyoda A."/>
            <person name="Nozaki H."/>
        </authorList>
    </citation>
    <scope>NUCLEOTIDE SEQUENCE [LARGE SCALE GENOMIC DNA]</scope>
    <source>
        <strain evidence="2 3">NIES-4017</strain>
    </source>
</reference>
<keyword evidence="3" id="KW-1185">Reference proteome</keyword>
<dbReference type="InterPro" id="IPR024079">
    <property type="entry name" value="MetalloPept_cat_dom_sf"/>
</dbReference>
<name>A0AAD3DZR4_9CHLO</name>
<feature type="compositionally biased region" description="Low complexity" evidence="1">
    <location>
        <begin position="226"/>
        <end position="246"/>
    </location>
</feature>
<accession>A0AAD3DZR4</accession>
<dbReference type="SUPFAM" id="SSF55486">
    <property type="entry name" value="Metalloproteases ('zincins'), catalytic domain"/>
    <property type="match status" value="1"/>
</dbReference>
<gene>
    <name evidence="2" type="ORF">Agub_g13394</name>
</gene>
<proteinExistence type="predicted"/>
<sequence length="402" mass="42161">MCRGGHTGQQAGLARAFDCVSPAAVSRLGAVVGSALAHCPAPLLGRMRGAGAAFAVFGAEQVVSDVPAHRFMRHNTGRDLDASARGLGGTPALPLTSCGEENITMSGDRWYPCQSILVHELGHAVLNLGLRAEQVAQVLAAFRQAQQERLYPADCYMMTNEQEYWAVAVESWFESTVREDINGGIRTRAALRAHDPRLARLLEEAFGDGSWRYWHDCPRPLAMPTHGSAAGATASAEQATASSSHQLDSQHQRRPLLLLPPSPTCPSPSSPSSPAGHASGALLAACWGCCFPRGGGASAALFPPALPNMELPHTSCDSCCGSCGGGGAVFTRRSALRAALSGMRDVLFGCCLAGRGKGRVAGCGLMPRAPPPWAAEDGCEGCGCCRWGWPGLRGRRGLGCCE</sequence>
<dbReference type="AlphaFoldDB" id="A0AAD3DZR4"/>
<evidence type="ECO:0000256" key="1">
    <source>
        <dbReference type="SAM" id="MobiDB-lite"/>
    </source>
</evidence>
<feature type="non-terminal residue" evidence="2">
    <location>
        <position position="1"/>
    </location>
</feature>
<dbReference type="GO" id="GO:0008237">
    <property type="term" value="F:metallopeptidase activity"/>
    <property type="evidence" value="ECO:0007669"/>
    <property type="project" value="InterPro"/>
</dbReference>
<organism evidence="2 3">
    <name type="scientific">Astrephomene gubernaculifera</name>
    <dbReference type="NCBI Taxonomy" id="47775"/>
    <lineage>
        <taxon>Eukaryota</taxon>
        <taxon>Viridiplantae</taxon>
        <taxon>Chlorophyta</taxon>
        <taxon>core chlorophytes</taxon>
        <taxon>Chlorophyceae</taxon>
        <taxon>CS clade</taxon>
        <taxon>Chlamydomonadales</taxon>
        <taxon>Astrephomenaceae</taxon>
        <taxon>Astrephomene</taxon>
    </lineage>
</organism>
<evidence type="ECO:0000313" key="2">
    <source>
        <dbReference type="EMBL" id="GFR51070.1"/>
    </source>
</evidence>
<dbReference type="EMBL" id="BMAR01000045">
    <property type="protein sequence ID" value="GFR51070.1"/>
    <property type="molecule type" value="Genomic_DNA"/>
</dbReference>
<dbReference type="Gene3D" id="3.40.390.10">
    <property type="entry name" value="Collagenase (Catalytic Domain)"/>
    <property type="match status" value="1"/>
</dbReference>
<protein>
    <submittedName>
        <fullName evidence="2">Uncharacterized protein</fullName>
    </submittedName>
</protein>
<evidence type="ECO:0000313" key="3">
    <source>
        <dbReference type="Proteomes" id="UP001054857"/>
    </source>
</evidence>
<comment type="caution">
    <text evidence="2">The sequence shown here is derived from an EMBL/GenBank/DDBJ whole genome shotgun (WGS) entry which is preliminary data.</text>
</comment>
<feature type="region of interest" description="Disordered" evidence="1">
    <location>
        <begin position="225"/>
        <end position="252"/>
    </location>
</feature>